<sequence>MYYTTLLLFSMTSLLASTTHATPIPETSAPSLQPREYVRTYHFCDDIGFKGHCED</sequence>
<feature type="chain" id="PRO_5034551777" evidence="1">
    <location>
        <begin position="22"/>
        <end position="55"/>
    </location>
</feature>
<name>A0A8H3V4M1_VENIN</name>
<evidence type="ECO:0000256" key="1">
    <source>
        <dbReference type="SAM" id="SignalP"/>
    </source>
</evidence>
<reference evidence="2 3" key="1">
    <citation type="submission" date="2018-12" db="EMBL/GenBank/DDBJ databases">
        <title>Venturia inaequalis Genome Resource.</title>
        <authorList>
            <person name="Lichtner F.J."/>
        </authorList>
    </citation>
    <scope>NUCLEOTIDE SEQUENCE [LARGE SCALE GENOMIC DNA]</scope>
    <source>
        <strain evidence="2 3">120213</strain>
    </source>
</reference>
<accession>A0A8H3V4M1</accession>
<gene>
    <name evidence="2" type="ORF">EG328_011870</name>
</gene>
<keyword evidence="1" id="KW-0732">Signal</keyword>
<dbReference type="AlphaFoldDB" id="A0A8H3V4M1"/>
<feature type="signal peptide" evidence="1">
    <location>
        <begin position="1"/>
        <end position="21"/>
    </location>
</feature>
<organism evidence="2 3">
    <name type="scientific">Venturia inaequalis</name>
    <name type="common">Apple scab fungus</name>
    <dbReference type="NCBI Taxonomy" id="5025"/>
    <lineage>
        <taxon>Eukaryota</taxon>
        <taxon>Fungi</taxon>
        <taxon>Dikarya</taxon>
        <taxon>Ascomycota</taxon>
        <taxon>Pezizomycotina</taxon>
        <taxon>Dothideomycetes</taxon>
        <taxon>Pleosporomycetidae</taxon>
        <taxon>Venturiales</taxon>
        <taxon>Venturiaceae</taxon>
        <taxon>Venturia</taxon>
    </lineage>
</organism>
<protein>
    <submittedName>
        <fullName evidence="2">Uncharacterized protein</fullName>
    </submittedName>
</protein>
<comment type="caution">
    <text evidence="2">The sequence shown here is derived from an EMBL/GenBank/DDBJ whole genome shotgun (WGS) entry which is preliminary data.</text>
</comment>
<evidence type="ECO:0000313" key="3">
    <source>
        <dbReference type="Proteomes" id="UP000447873"/>
    </source>
</evidence>
<evidence type="ECO:0000313" key="2">
    <source>
        <dbReference type="EMBL" id="KAE9981073.1"/>
    </source>
</evidence>
<dbReference type="EMBL" id="WNWS01000094">
    <property type="protein sequence ID" value="KAE9981073.1"/>
    <property type="molecule type" value="Genomic_DNA"/>
</dbReference>
<proteinExistence type="predicted"/>
<dbReference type="Proteomes" id="UP000447873">
    <property type="component" value="Unassembled WGS sequence"/>
</dbReference>